<evidence type="ECO:0000259" key="1">
    <source>
        <dbReference type="Pfam" id="PF04865"/>
    </source>
</evidence>
<evidence type="ECO:0000313" key="4">
    <source>
        <dbReference type="Proteomes" id="UP000660861"/>
    </source>
</evidence>
<dbReference type="Pfam" id="PF04865">
    <property type="entry name" value="Baseplate_J"/>
    <property type="match status" value="1"/>
</dbReference>
<reference evidence="3" key="1">
    <citation type="submission" date="2020-08" db="EMBL/GenBank/DDBJ databases">
        <title>Genome public.</title>
        <authorList>
            <person name="Liu C."/>
            <person name="Sun Q."/>
        </authorList>
    </citation>
    <scope>NUCLEOTIDE SEQUENCE</scope>
    <source>
        <strain evidence="3">NSJ-54</strain>
    </source>
</reference>
<dbReference type="InterPro" id="IPR058530">
    <property type="entry name" value="Baseplate_J-like_C"/>
</dbReference>
<dbReference type="Pfam" id="PF26079">
    <property type="entry name" value="Baseplate_J_C"/>
    <property type="match status" value="1"/>
</dbReference>
<name>A0A926IBU0_9FIRM</name>
<gene>
    <name evidence="3" type="ORF">H8709_06740</name>
</gene>
<dbReference type="PANTHER" id="PTHR37829:SF3">
    <property type="entry name" value="PROTEIN JAYE-RELATED"/>
    <property type="match status" value="1"/>
</dbReference>
<dbReference type="Proteomes" id="UP000660861">
    <property type="component" value="Unassembled WGS sequence"/>
</dbReference>
<feature type="domain" description="Baseplate protein J-like barrel" evidence="1">
    <location>
        <begin position="92"/>
        <end position="178"/>
    </location>
</feature>
<proteinExistence type="predicted"/>
<dbReference type="AlphaFoldDB" id="A0A926IBU0"/>
<comment type="caution">
    <text evidence="3">The sequence shown here is derived from an EMBL/GenBank/DDBJ whole genome shotgun (WGS) entry which is preliminary data.</text>
</comment>
<evidence type="ECO:0000313" key="3">
    <source>
        <dbReference type="EMBL" id="MBC8570527.1"/>
    </source>
</evidence>
<protein>
    <submittedName>
        <fullName evidence="3">Baseplate J/gp47 family protein</fullName>
    </submittedName>
</protein>
<dbReference type="RefSeq" id="WP_262397628.1">
    <property type="nucleotide sequence ID" value="NZ_JACRTC010000004.1"/>
</dbReference>
<sequence length="361" mass="37861">MTDEFTPLSYEEILDQMTAEYESLSGYAPQEAGDIAIRLRLLAGELAALHEKVEFAGKMLFADTAAGEYLDRHAQTRGLVRKGAVPAAGSLRFGRDTAAAYDIPIPAGALCCTDGDDPVRFETVEDGVLSAGETSVDIPAAATQGGHAGNVAAGAVSVMVTPPQGVARVSNPAPFSGGSDEEDDETLRKRLLAAFASISNGTNAVFYYNLAISFDFVRSAHVIPRRRGRGTVDVVVDVDAASVSRMSEIEREMAARREIGVDVKVSRAREKSVSVAVTLTPAEGFVPEEVKASALAALTSLGEQLAVGQPLKLVDLYTSIINIQGVDNFRVTAPTADVAAGEDEVIRPAFTVTAAQSGGAS</sequence>
<keyword evidence="4" id="KW-1185">Reference proteome</keyword>
<dbReference type="PANTHER" id="PTHR37829">
    <property type="entry name" value="PHAGE-LIKE ELEMENT PBSX PROTEIN XKDT"/>
    <property type="match status" value="1"/>
</dbReference>
<dbReference type="InterPro" id="IPR006949">
    <property type="entry name" value="Barrel_Baseplate_J-like"/>
</dbReference>
<feature type="domain" description="Baseplate J-like C-terminal" evidence="2">
    <location>
        <begin position="273"/>
        <end position="347"/>
    </location>
</feature>
<accession>A0A926IBU0</accession>
<dbReference type="InterPro" id="IPR052399">
    <property type="entry name" value="Phage_Baseplate_Assmbl_Protein"/>
</dbReference>
<evidence type="ECO:0000259" key="2">
    <source>
        <dbReference type="Pfam" id="PF26079"/>
    </source>
</evidence>
<dbReference type="EMBL" id="JACRTC010000004">
    <property type="protein sequence ID" value="MBC8570527.1"/>
    <property type="molecule type" value="Genomic_DNA"/>
</dbReference>
<organism evidence="3 4">
    <name type="scientific">Zongyangia hominis</name>
    <dbReference type="NCBI Taxonomy" id="2763677"/>
    <lineage>
        <taxon>Bacteria</taxon>
        <taxon>Bacillati</taxon>
        <taxon>Bacillota</taxon>
        <taxon>Clostridia</taxon>
        <taxon>Eubacteriales</taxon>
        <taxon>Oscillospiraceae</taxon>
        <taxon>Zongyangia</taxon>
    </lineage>
</organism>